<dbReference type="Pfam" id="PF00400">
    <property type="entry name" value="WD40"/>
    <property type="match status" value="2"/>
</dbReference>
<evidence type="ECO:0000313" key="6">
    <source>
        <dbReference type="Proteomes" id="UP000054498"/>
    </source>
</evidence>
<keyword evidence="4" id="KW-0175">Coiled coil</keyword>
<protein>
    <submittedName>
        <fullName evidence="5">WD repeat-containing protein 44</fullName>
    </submittedName>
</protein>
<gene>
    <name evidence="5" type="ORF">MNEG_16001</name>
</gene>
<organism evidence="5 6">
    <name type="scientific">Monoraphidium neglectum</name>
    <dbReference type="NCBI Taxonomy" id="145388"/>
    <lineage>
        <taxon>Eukaryota</taxon>
        <taxon>Viridiplantae</taxon>
        <taxon>Chlorophyta</taxon>
        <taxon>core chlorophytes</taxon>
        <taxon>Chlorophyceae</taxon>
        <taxon>CS clade</taxon>
        <taxon>Sphaeropleales</taxon>
        <taxon>Selenastraceae</taxon>
        <taxon>Monoraphidium</taxon>
    </lineage>
</organism>
<dbReference type="InterPro" id="IPR001680">
    <property type="entry name" value="WD40_rpt"/>
</dbReference>
<proteinExistence type="predicted"/>
<dbReference type="GeneID" id="25733718"/>
<dbReference type="STRING" id="145388.A0A0D2IVI7"/>
<evidence type="ECO:0000256" key="4">
    <source>
        <dbReference type="SAM" id="Coils"/>
    </source>
</evidence>
<dbReference type="SUPFAM" id="SSF50978">
    <property type="entry name" value="WD40 repeat-like"/>
    <property type="match status" value="1"/>
</dbReference>
<dbReference type="Proteomes" id="UP000054498">
    <property type="component" value="Unassembled WGS sequence"/>
</dbReference>
<dbReference type="AlphaFoldDB" id="A0A0D2IVI7"/>
<reference evidence="5 6" key="1">
    <citation type="journal article" date="2013" name="BMC Genomics">
        <title>Reconstruction of the lipid metabolism for the microalga Monoraphidium neglectum from its genome sequence reveals characteristics suitable for biofuel production.</title>
        <authorList>
            <person name="Bogen C."/>
            <person name="Al-Dilaimi A."/>
            <person name="Albersmeier A."/>
            <person name="Wichmann J."/>
            <person name="Grundmann M."/>
            <person name="Rupp O."/>
            <person name="Lauersen K.J."/>
            <person name="Blifernez-Klassen O."/>
            <person name="Kalinowski J."/>
            <person name="Goesmann A."/>
            <person name="Mussgnug J.H."/>
            <person name="Kruse O."/>
        </authorList>
    </citation>
    <scope>NUCLEOTIDE SEQUENCE [LARGE SCALE GENOMIC DNA]</scope>
    <source>
        <strain evidence="5 6">SAG 48.87</strain>
    </source>
</reference>
<evidence type="ECO:0000313" key="5">
    <source>
        <dbReference type="EMBL" id="KIY91962.1"/>
    </source>
</evidence>
<dbReference type="SMART" id="SM00320">
    <property type="entry name" value="WD40"/>
    <property type="match status" value="3"/>
</dbReference>
<dbReference type="InterPro" id="IPR040324">
    <property type="entry name" value="WDR44/Dgr2"/>
</dbReference>
<dbReference type="InterPro" id="IPR015943">
    <property type="entry name" value="WD40/YVTN_repeat-like_dom_sf"/>
</dbReference>
<evidence type="ECO:0000256" key="3">
    <source>
        <dbReference type="PROSITE-ProRule" id="PRU00221"/>
    </source>
</evidence>
<dbReference type="PANTHER" id="PTHR14221:SF0">
    <property type="entry name" value="WD REPEAT-CONTAINING PROTEIN 44"/>
    <property type="match status" value="1"/>
</dbReference>
<feature type="repeat" description="WD" evidence="3">
    <location>
        <begin position="18"/>
        <end position="60"/>
    </location>
</feature>
<dbReference type="PANTHER" id="PTHR14221">
    <property type="entry name" value="WD REPEAT DOMAIN 44"/>
    <property type="match status" value="1"/>
</dbReference>
<keyword evidence="1 3" id="KW-0853">WD repeat</keyword>
<evidence type="ECO:0000256" key="1">
    <source>
        <dbReference type="ARBA" id="ARBA00022574"/>
    </source>
</evidence>
<evidence type="ECO:0000256" key="2">
    <source>
        <dbReference type="ARBA" id="ARBA00022737"/>
    </source>
</evidence>
<name>A0A0D2IVI7_9CHLO</name>
<feature type="coiled-coil region" evidence="4">
    <location>
        <begin position="205"/>
        <end position="233"/>
    </location>
</feature>
<dbReference type="InterPro" id="IPR036322">
    <property type="entry name" value="WD40_repeat_dom_sf"/>
</dbReference>
<dbReference type="RefSeq" id="XP_013890982.1">
    <property type="nucleotide sequence ID" value="XM_014035528.1"/>
</dbReference>
<keyword evidence="6" id="KW-1185">Reference proteome</keyword>
<dbReference type="Gene3D" id="2.130.10.10">
    <property type="entry name" value="YVTN repeat-like/Quinoprotein amine dehydrogenase"/>
    <property type="match status" value="1"/>
</dbReference>
<sequence length="254" mass="27509">MDCTVRLWHLTQPDCLKSFRHSDFVTCVQAHPTDAHRFVSGSIDGKLRVWDVLEGSVLASGQLHQDMVTAVSFSPGGSRVVAGTMRGKLRYYELGQGGRKLEYAAQVDVRNARGHHAGGRKVTSILAVPDEPGSWLVTSNDSRLRLVQGYGVAVKFKGHRNAATQLRGALAPGCSVAHDANAPVTGVVFLPASAAGDGAGTLDALSLAEQQQHQQQQQQQQQEEQEIREVRHVVASCSFSGQLRVHVLFGRRAL</sequence>
<keyword evidence="2" id="KW-0677">Repeat</keyword>
<dbReference type="EMBL" id="KK106093">
    <property type="protein sequence ID" value="KIY91962.1"/>
    <property type="molecule type" value="Genomic_DNA"/>
</dbReference>
<dbReference type="KEGG" id="mng:MNEG_16001"/>
<dbReference type="PROSITE" id="PS50082">
    <property type="entry name" value="WD_REPEATS_2"/>
    <property type="match status" value="1"/>
</dbReference>
<dbReference type="OrthoDB" id="408728at2759"/>
<dbReference type="PROSITE" id="PS50294">
    <property type="entry name" value="WD_REPEATS_REGION"/>
    <property type="match status" value="1"/>
</dbReference>
<accession>A0A0D2IVI7</accession>